<proteinExistence type="predicted"/>
<evidence type="ECO:0000313" key="2">
    <source>
        <dbReference type="EMBL" id="MDA4847461.1"/>
    </source>
</evidence>
<evidence type="ECO:0000313" key="3">
    <source>
        <dbReference type="Proteomes" id="UP001148313"/>
    </source>
</evidence>
<feature type="region of interest" description="Disordered" evidence="1">
    <location>
        <begin position="1"/>
        <end position="59"/>
    </location>
</feature>
<evidence type="ECO:0008006" key="4">
    <source>
        <dbReference type="Google" id="ProtNLM"/>
    </source>
</evidence>
<feature type="compositionally biased region" description="Basic and acidic residues" evidence="1">
    <location>
        <begin position="7"/>
        <end position="23"/>
    </location>
</feature>
<keyword evidence="3" id="KW-1185">Reference proteome</keyword>
<dbReference type="Proteomes" id="UP001148313">
    <property type="component" value="Unassembled WGS sequence"/>
</dbReference>
<reference evidence="2" key="1">
    <citation type="submission" date="2022-11" db="EMBL/GenBank/DDBJ databases">
        <title>Hoeflea poritis sp. nov., isolated from scleractinian coral Porites lutea.</title>
        <authorList>
            <person name="Zhang G."/>
            <person name="Wei Q."/>
            <person name="Cai L."/>
        </authorList>
    </citation>
    <scope>NUCLEOTIDE SEQUENCE</scope>
    <source>
        <strain evidence="2">E7-10</strain>
    </source>
</reference>
<name>A0ABT4VRX6_9HYPH</name>
<dbReference type="RefSeq" id="WP_271091284.1">
    <property type="nucleotide sequence ID" value="NZ_JAPJZH010000013.1"/>
</dbReference>
<feature type="compositionally biased region" description="Basic residues" evidence="1">
    <location>
        <begin position="29"/>
        <end position="41"/>
    </location>
</feature>
<sequence>MGQSDDSVTRKSPADARKERLAAELRANLQRRKGQSRARRKGAMDEAAGLPASEGEKRP</sequence>
<dbReference type="EMBL" id="JAPJZH010000013">
    <property type="protein sequence ID" value="MDA4847461.1"/>
    <property type="molecule type" value="Genomic_DNA"/>
</dbReference>
<evidence type="ECO:0000256" key="1">
    <source>
        <dbReference type="SAM" id="MobiDB-lite"/>
    </source>
</evidence>
<gene>
    <name evidence="2" type="ORF">OOZ53_19020</name>
</gene>
<organism evidence="2 3">
    <name type="scientific">Hoeflea poritis</name>
    <dbReference type="NCBI Taxonomy" id="2993659"/>
    <lineage>
        <taxon>Bacteria</taxon>
        <taxon>Pseudomonadati</taxon>
        <taxon>Pseudomonadota</taxon>
        <taxon>Alphaproteobacteria</taxon>
        <taxon>Hyphomicrobiales</taxon>
        <taxon>Rhizobiaceae</taxon>
        <taxon>Hoeflea</taxon>
    </lineage>
</organism>
<comment type="caution">
    <text evidence="2">The sequence shown here is derived from an EMBL/GenBank/DDBJ whole genome shotgun (WGS) entry which is preliminary data.</text>
</comment>
<accession>A0ABT4VRX6</accession>
<protein>
    <recommendedName>
        <fullName evidence="4">DUF4169 domain-containing protein</fullName>
    </recommendedName>
</protein>